<reference evidence="2" key="1">
    <citation type="journal article" date="2014" name="Front. Microbiol.">
        <title>High frequency of phylogenetically diverse reductive dehalogenase-homologous genes in deep subseafloor sedimentary metagenomes.</title>
        <authorList>
            <person name="Kawai M."/>
            <person name="Futagami T."/>
            <person name="Toyoda A."/>
            <person name="Takaki Y."/>
            <person name="Nishi S."/>
            <person name="Hori S."/>
            <person name="Arai W."/>
            <person name="Tsubouchi T."/>
            <person name="Morono Y."/>
            <person name="Uchiyama I."/>
            <person name="Ito T."/>
            <person name="Fujiyama A."/>
            <person name="Inagaki F."/>
            <person name="Takami H."/>
        </authorList>
    </citation>
    <scope>NUCLEOTIDE SEQUENCE</scope>
    <source>
        <strain evidence="2">Expedition CK06-06</strain>
    </source>
</reference>
<dbReference type="InterPro" id="IPR020069">
    <property type="entry name" value="Ribosomal_bL9_C"/>
</dbReference>
<dbReference type="GO" id="GO:0006412">
    <property type="term" value="P:translation"/>
    <property type="evidence" value="ECO:0007669"/>
    <property type="project" value="InterPro"/>
</dbReference>
<accession>X1K7F0</accession>
<proteinExistence type="predicted"/>
<feature type="domain" description="Large ribosomal subunit protein bL9 C-terminal" evidence="1">
    <location>
        <begin position="3"/>
        <end position="84"/>
    </location>
</feature>
<comment type="caution">
    <text evidence="2">The sequence shown here is derived from an EMBL/GenBank/DDBJ whole genome shotgun (WGS) entry which is preliminary data.</text>
</comment>
<dbReference type="EMBL" id="BARU01045258">
    <property type="protein sequence ID" value="GAH86194.1"/>
    <property type="molecule type" value="Genomic_DNA"/>
</dbReference>
<dbReference type="AlphaFoldDB" id="X1K7F0"/>
<dbReference type="SUPFAM" id="SSF55653">
    <property type="entry name" value="Ribosomal protein L9 C-domain"/>
    <property type="match status" value="1"/>
</dbReference>
<dbReference type="InterPro" id="IPR036791">
    <property type="entry name" value="Ribosomal_bL9_C_sf"/>
</dbReference>
<dbReference type="PANTHER" id="PTHR21368">
    <property type="entry name" value="50S RIBOSOMAL PROTEIN L9"/>
    <property type="match status" value="1"/>
</dbReference>
<gene>
    <name evidence="2" type="ORF">S03H2_68748</name>
</gene>
<protein>
    <recommendedName>
        <fullName evidence="1">Large ribosomal subunit protein bL9 C-terminal domain-containing protein</fullName>
    </recommendedName>
</protein>
<evidence type="ECO:0000259" key="1">
    <source>
        <dbReference type="Pfam" id="PF03948"/>
    </source>
</evidence>
<organism evidence="2">
    <name type="scientific">marine sediment metagenome</name>
    <dbReference type="NCBI Taxonomy" id="412755"/>
    <lineage>
        <taxon>unclassified sequences</taxon>
        <taxon>metagenomes</taxon>
        <taxon>ecological metagenomes</taxon>
    </lineage>
</organism>
<evidence type="ECO:0000313" key="2">
    <source>
        <dbReference type="EMBL" id="GAH86194.1"/>
    </source>
</evidence>
<dbReference type="InterPro" id="IPR000244">
    <property type="entry name" value="Ribosomal_bL9"/>
</dbReference>
<dbReference type="NCBIfam" id="TIGR00158">
    <property type="entry name" value="L9"/>
    <property type="match status" value="1"/>
</dbReference>
<dbReference type="GO" id="GO:0003735">
    <property type="term" value="F:structural constituent of ribosome"/>
    <property type="evidence" value="ECO:0007669"/>
    <property type="project" value="InterPro"/>
</dbReference>
<dbReference type="Pfam" id="PF03948">
    <property type="entry name" value="Ribosomal_L9_C"/>
    <property type="match status" value="1"/>
</dbReference>
<dbReference type="Gene3D" id="3.10.430.100">
    <property type="entry name" value="Ribosomal protein L9, C-terminal domain"/>
    <property type="match status" value="1"/>
</dbReference>
<dbReference type="GO" id="GO:0005840">
    <property type="term" value="C:ribosome"/>
    <property type="evidence" value="ECO:0007669"/>
    <property type="project" value="InterPro"/>
</dbReference>
<name>X1K7F0_9ZZZZ</name>
<sequence>MKEVKELAEKINNISLEIKVKAGEEGKLFGSVTSKDIVEALFKEHGIELDKKKLNLKESLKKLGIHTVPVNLYKDATPQIKVNLISDSASEQETKDTKK</sequence>
<dbReference type="InterPro" id="IPR020594">
    <property type="entry name" value="Ribosomal_bL9_bac/chp"/>
</dbReference>